<dbReference type="Gene3D" id="2.10.50.10">
    <property type="entry name" value="Tumor Necrosis Factor Receptor, subunit A, domain 2"/>
    <property type="match status" value="3"/>
</dbReference>
<evidence type="ECO:0000313" key="4">
    <source>
        <dbReference type="EMBL" id="GMH90370.1"/>
    </source>
</evidence>
<dbReference type="SUPFAM" id="SSF57184">
    <property type="entry name" value="Growth factor receptor domain"/>
    <property type="match status" value="4"/>
</dbReference>
<evidence type="ECO:0000256" key="1">
    <source>
        <dbReference type="SAM" id="MobiDB-lite"/>
    </source>
</evidence>
<feature type="region of interest" description="Disordered" evidence="1">
    <location>
        <begin position="1176"/>
        <end position="1199"/>
    </location>
</feature>
<feature type="transmembrane region" description="Helical" evidence="2">
    <location>
        <begin position="821"/>
        <end position="843"/>
    </location>
</feature>
<feature type="transmembrane region" description="Helical" evidence="2">
    <location>
        <begin position="855"/>
        <end position="876"/>
    </location>
</feature>
<feature type="transmembrane region" description="Helical" evidence="2">
    <location>
        <begin position="796"/>
        <end position="815"/>
    </location>
</feature>
<evidence type="ECO:0000259" key="3">
    <source>
        <dbReference type="Pfam" id="PF07699"/>
    </source>
</evidence>
<feature type="region of interest" description="Disordered" evidence="1">
    <location>
        <begin position="1211"/>
        <end position="1236"/>
    </location>
</feature>
<dbReference type="SMART" id="SM01411">
    <property type="entry name" value="Ephrin_rec_like"/>
    <property type="match status" value="12"/>
</dbReference>
<keyword evidence="2" id="KW-1133">Transmembrane helix</keyword>
<dbReference type="AlphaFoldDB" id="A0A9W7BQ91"/>
<dbReference type="PANTHER" id="PTHR46967">
    <property type="entry name" value="INSULIN-LIKE GROWTH FACTOR BINDING PROTEIN,N-TERMINAL"/>
    <property type="match status" value="1"/>
</dbReference>
<feature type="domain" description="Tyrosine-protein kinase ephrin type A/B receptor-like" evidence="3">
    <location>
        <begin position="287"/>
        <end position="323"/>
    </location>
</feature>
<dbReference type="OrthoDB" id="439917at2759"/>
<proteinExistence type="predicted"/>
<accession>A0A9W7BQ91</accession>
<sequence length="1236" mass="130323">MQVLIIPSQRWFKVASVEFCAICEAGKYSSEEGATTTCPGSCPAGKSTAGDDATDRLSVDDCTECGVGKYSGDGEACTDCSVGQYSEVGSLSCSDCSAGKHFVEGASGVVATGGESSVCTDCTSGKFSPAGVSVCTSCNAGKKSNSTMLSSSSAGSSEDICVDCDAGKSSERGSTSCIICPIGTHSPPGSPCLDCEAGKFNENVQQESCTKCGTGRYSSTTGNVIESDCRNCEAGTASSEEVLTTPCPACPEGTSAPAPGLGYCRGCVAGTYSDSPGTILCDLCAKGKYTSAAQSTSCEECVAGTFNLVEGSVTCDKCPAGQKMNDAGDGCALCPDGKYSNPGSTPCSNCNETPGYISQAGESGAASCEYCGPGFYADQASQTCKECKIDTYSVGGVNECIICPSGTKNTVAATSCSPCPPGTIQAENTCSQCEKGEYGEFGATSCAPCNGDGQYADEAGLPACKITPAGKKPSSDHQGVENCPPGTYSIGGKSDCLQCEPGKFSSEGAVGCSQCEPGEVPSGKSCVKCEVGKFATFGSDACFPCDNGFVSNNNEGAGFCSPCPAEFFANPAKTACVPCLPGTFSGIAAKKCIACEKGKFNIGLQNTGCNFCDDKDVLKGSTTANTSSASTSSCICEQGEFESDSTGICEVVDEGVRKSVDGMKVNTLDLEQGFWRTSNSSTAILRCLNPMHCKGGVETDDLCAEGYTGPLCAVCDSGYAAVGFGESLACNVCNPGSEATVAIVVVIVVLIFATGLACYIKKDDREDSQSLLGQRSRAASKAISVVVQKFSKYEPIIKIVFTYYQVVGSLGFVYSLNFPPIYSTVTGIFGGIVSLDFISFIPLRCIAPADFYSELLAYTLIPLLLSVVLIGCYRKLSPSNESKELAVKTFQAFLTLTFLVLPTVSVKIFSTFACQQFDGDYGSYLKVDFSIDCNSQEHKFYQVYAAAMVLCYPVGIPLMYFMLLYKKRDKLDPGQKNFASSTNEKEALVKALSIRARLEKEDSDLRSLGFLYSSYEPRMWWFEVFETLRRLSLTGFLVFLAPGTAAQIIFSMIMCNSAMRVYSGCKPFISDFYDSFSEVAQIQLFYTIFAALAMKVNVDGENLQDRRYFDILLTSLQFVPALAMIFSYRRKHLEEVREAGQSFEANVVALVTNQIRRLSTHVGKILGGGSFGANDVESGEGGNDLPRPPRKNKNLTKKDSVGVANALAMGRGAGKGVGRGKRNLSTVQSIEEDDDL</sequence>
<dbReference type="EMBL" id="BRXY01000371">
    <property type="protein sequence ID" value="GMH90370.1"/>
    <property type="molecule type" value="Genomic_DNA"/>
</dbReference>
<organism evidence="4 5">
    <name type="scientific">Triparma strigata</name>
    <dbReference type="NCBI Taxonomy" id="1606541"/>
    <lineage>
        <taxon>Eukaryota</taxon>
        <taxon>Sar</taxon>
        <taxon>Stramenopiles</taxon>
        <taxon>Ochrophyta</taxon>
        <taxon>Bolidophyceae</taxon>
        <taxon>Parmales</taxon>
        <taxon>Triparmaceae</taxon>
        <taxon>Triparma</taxon>
    </lineage>
</organism>
<name>A0A9W7BQ91_9STRA</name>
<evidence type="ECO:0000256" key="2">
    <source>
        <dbReference type="SAM" id="Phobius"/>
    </source>
</evidence>
<feature type="transmembrane region" description="Helical" evidence="2">
    <location>
        <begin position="1036"/>
        <end position="1059"/>
    </location>
</feature>
<dbReference type="Proteomes" id="UP001165085">
    <property type="component" value="Unassembled WGS sequence"/>
</dbReference>
<keyword evidence="2" id="KW-0472">Membrane</keyword>
<keyword evidence="2" id="KW-0812">Transmembrane</keyword>
<feature type="transmembrane region" description="Helical" evidence="2">
    <location>
        <begin position="944"/>
        <end position="965"/>
    </location>
</feature>
<evidence type="ECO:0000313" key="5">
    <source>
        <dbReference type="Proteomes" id="UP001165085"/>
    </source>
</evidence>
<dbReference type="Pfam" id="PF07699">
    <property type="entry name" value="Ephrin_rec_like"/>
    <property type="match status" value="1"/>
</dbReference>
<comment type="caution">
    <text evidence="4">The sequence shown here is derived from an EMBL/GenBank/DDBJ whole genome shotgun (WGS) entry which is preliminary data.</text>
</comment>
<keyword evidence="5" id="KW-1185">Reference proteome</keyword>
<protein>
    <recommendedName>
        <fullName evidence="3">Tyrosine-protein kinase ephrin type A/B receptor-like domain-containing protein</fullName>
    </recommendedName>
</protein>
<dbReference type="InterPro" id="IPR011641">
    <property type="entry name" value="Tyr-kin_ephrin_A/B_rcpt-like"/>
</dbReference>
<dbReference type="InterPro" id="IPR009030">
    <property type="entry name" value="Growth_fac_rcpt_cys_sf"/>
</dbReference>
<feature type="transmembrane region" description="Helical" evidence="2">
    <location>
        <begin position="739"/>
        <end position="760"/>
    </location>
</feature>
<gene>
    <name evidence="4" type="ORF">TrST_g2042</name>
</gene>
<dbReference type="PANTHER" id="PTHR46967:SF2">
    <property type="entry name" value="SUSHI, VON WILLEBRAND FACTOR TYPE A, EGF AND PENTRAXIN DOMAIN-CONTAINING PROTEIN 1-LIKE"/>
    <property type="match status" value="1"/>
</dbReference>
<reference evidence="5" key="1">
    <citation type="journal article" date="2023" name="Commun. Biol.">
        <title>Genome analysis of Parmales, the sister group of diatoms, reveals the evolutionary specialization of diatoms from phago-mixotrophs to photoautotrophs.</title>
        <authorList>
            <person name="Ban H."/>
            <person name="Sato S."/>
            <person name="Yoshikawa S."/>
            <person name="Yamada K."/>
            <person name="Nakamura Y."/>
            <person name="Ichinomiya M."/>
            <person name="Sato N."/>
            <person name="Blanc-Mathieu R."/>
            <person name="Endo H."/>
            <person name="Kuwata A."/>
            <person name="Ogata H."/>
        </authorList>
    </citation>
    <scope>NUCLEOTIDE SEQUENCE [LARGE SCALE GENOMIC DNA]</scope>
    <source>
        <strain evidence="5">NIES 3701</strain>
    </source>
</reference>